<evidence type="ECO:0000256" key="1">
    <source>
        <dbReference type="SAM" id="Coils"/>
    </source>
</evidence>
<keyword evidence="3" id="KW-1185">Reference proteome</keyword>
<feature type="coiled-coil region" evidence="1">
    <location>
        <begin position="19"/>
        <end position="143"/>
    </location>
</feature>
<accession>A0ABU1AJM8</accession>
<reference evidence="2 3" key="1">
    <citation type="submission" date="2023-04" db="EMBL/GenBank/DDBJ databases">
        <title>A novel bacteria isolated from coastal sediment.</title>
        <authorList>
            <person name="Liu X.-J."/>
            <person name="Du Z.-J."/>
        </authorList>
    </citation>
    <scope>NUCLEOTIDE SEQUENCE [LARGE SCALE GENOMIC DNA]</scope>
    <source>
        <strain evidence="2 3">SDUM461004</strain>
    </source>
</reference>
<gene>
    <name evidence="2" type="ORF">QEH59_11310</name>
</gene>
<dbReference type="RefSeq" id="WP_308985478.1">
    <property type="nucleotide sequence ID" value="NZ_JARXIC010000017.1"/>
</dbReference>
<protein>
    <recommendedName>
        <fullName evidence="4">C4-type zinc ribbon domain-containing protein</fullName>
    </recommendedName>
</protein>
<sequence length="234" mass="26658">MADPQIEKLLIVQDRDVAVQKIEQELARIPQERSALEANITAETANIEAAKQALKEKEVERNELDTEVKAKESAIARFRTQQLEVKKNDEYRALTTQIEQAENEILELEEREIELMLEIDTTRETFEKEKATIEARIAEQRVQISQLGDRETNLKASVKEAQAAEQIARKDTSEQYLAHYDRVKKLCKRPPYVARIEAHKCGGCHLRVSNEVSSGALVAGEPHFCDQCARIVYA</sequence>
<evidence type="ECO:0008006" key="4">
    <source>
        <dbReference type="Google" id="ProtNLM"/>
    </source>
</evidence>
<evidence type="ECO:0000313" key="2">
    <source>
        <dbReference type="EMBL" id="MDQ8195017.1"/>
    </source>
</evidence>
<comment type="caution">
    <text evidence="2">The sequence shown here is derived from an EMBL/GenBank/DDBJ whole genome shotgun (WGS) entry which is preliminary data.</text>
</comment>
<dbReference type="Proteomes" id="UP001243717">
    <property type="component" value="Unassembled WGS sequence"/>
</dbReference>
<name>A0ABU1AJM8_9BACT</name>
<dbReference type="Gene3D" id="1.10.287.1490">
    <property type="match status" value="1"/>
</dbReference>
<keyword evidence="1" id="KW-0175">Coiled coil</keyword>
<proteinExistence type="predicted"/>
<evidence type="ECO:0000313" key="3">
    <source>
        <dbReference type="Proteomes" id="UP001243717"/>
    </source>
</evidence>
<organism evidence="2 3">
    <name type="scientific">Thalassobacterium sedimentorum</name>
    <dbReference type="NCBI Taxonomy" id="3041258"/>
    <lineage>
        <taxon>Bacteria</taxon>
        <taxon>Pseudomonadati</taxon>
        <taxon>Verrucomicrobiota</taxon>
        <taxon>Opitutia</taxon>
        <taxon>Puniceicoccales</taxon>
        <taxon>Coraliomargaritaceae</taxon>
        <taxon>Thalassobacterium</taxon>
    </lineage>
</organism>
<dbReference type="EMBL" id="JARXIC010000017">
    <property type="protein sequence ID" value="MDQ8195017.1"/>
    <property type="molecule type" value="Genomic_DNA"/>
</dbReference>